<evidence type="ECO:0000256" key="4">
    <source>
        <dbReference type="ARBA" id="ARBA00022723"/>
    </source>
</evidence>
<dbReference type="Pfam" id="PF04055">
    <property type="entry name" value="Radical_SAM"/>
    <property type="match status" value="1"/>
</dbReference>
<dbReference type="STRING" id="1123281.SAMN02745180_02913"/>
<gene>
    <name evidence="8" type="ORF">SAMN02745180_02913</name>
</gene>
<keyword evidence="6" id="KW-0411">Iron-sulfur</keyword>
<evidence type="ECO:0000256" key="5">
    <source>
        <dbReference type="ARBA" id="ARBA00023004"/>
    </source>
</evidence>
<dbReference type="PANTHER" id="PTHR43273">
    <property type="entry name" value="ANAEROBIC SULFATASE-MATURATING ENZYME HOMOLOG ASLB-RELATED"/>
    <property type="match status" value="1"/>
</dbReference>
<sequence length="440" mass="50435">MNNFHYFKLDDDYILFDGDTLNIFPLKEELGRKLDNITNLELDEILSKLTQNNLENKGKELLDTNINMDKCKRLVLILARSCNLNCKYCYAEGGNYGSIKDEFMKEDIIEPSINYVLNKFPEGIESIQFFGGEPLLNKKLLKKSCENISKYFENKNIEKPSFTLVTNATLIDDECIEIFNKYFTSITISLDGNKELNDTNRIFKNSNQSVYDTVIKNIHILNEKRKFNLFIEMTVDTNHIDYFVKNNQTIPGLDEINSMGVDMIHVVPTIDSGGTHCSISKSNVEDIRNFFDKYLKQAFKSDNEGFNIEKISSTVNAIKNKKVTGYHCVAGITDLTIDVNGDVYPCFMFLKNKDFIMDNVLKTDTDKYQNIQLLFIENRIYKNNNCNKCWAKNLCTDTCAGCVGGYYLANKDISKPIDVNCIIGKTMIERIIAEIVNLSK</sequence>
<dbReference type="GO" id="GO:0016491">
    <property type="term" value="F:oxidoreductase activity"/>
    <property type="evidence" value="ECO:0007669"/>
    <property type="project" value="InterPro"/>
</dbReference>
<accession>A0A1M5ZAN9</accession>
<reference evidence="8 9" key="1">
    <citation type="submission" date="2016-11" db="EMBL/GenBank/DDBJ databases">
        <authorList>
            <person name="Jaros S."/>
            <person name="Januszkiewicz K."/>
            <person name="Wedrychowicz H."/>
        </authorList>
    </citation>
    <scope>NUCLEOTIDE SEQUENCE [LARGE SCALE GENOMIC DNA]</scope>
    <source>
        <strain evidence="8 9">DSM 13106</strain>
    </source>
</reference>
<dbReference type="InterPro" id="IPR013785">
    <property type="entry name" value="Aldolase_TIM"/>
</dbReference>
<dbReference type="SFLD" id="SFLDG01384">
    <property type="entry name" value="thioether_bond_formation_requi"/>
    <property type="match status" value="1"/>
</dbReference>
<evidence type="ECO:0000313" key="9">
    <source>
        <dbReference type="Proteomes" id="UP000184389"/>
    </source>
</evidence>
<dbReference type="CDD" id="cd01335">
    <property type="entry name" value="Radical_SAM"/>
    <property type="match status" value="1"/>
</dbReference>
<dbReference type="EMBL" id="FQXR01000028">
    <property type="protein sequence ID" value="SHI21301.1"/>
    <property type="molecule type" value="Genomic_DNA"/>
</dbReference>
<dbReference type="InterPro" id="IPR058240">
    <property type="entry name" value="rSAM_sf"/>
</dbReference>
<dbReference type="InterPro" id="IPR007197">
    <property type="entry name" value="rSAM"/>
</dbReference>
<dbReference type="SFLD" id="SFLDG01386">
    <property type="entry name" value="main_SPASM_domain-containing"/>
    <property type="match status" value="1"/>
</dbReference>
<evidence type="ECO:0000313" key="8">
    <source>
        <dbReference type="EMBL" id="SHI21301.1"/>
    </source>
</evidence>
<evidence type="ECO:0000256" key="1">
    <source>
        <dbReference type="ARBA" id="ARBA00001966"/>
    </source>
</evidence>
<dbReference type="Pfam" id="PF13186">
    <property type="entry name" value="SPASM"/>
    <property type="match status" value="1"/>
</dbReference>
<proteinExistence type="predicted"/>
<dbReference type="PANTHER" id="PTHR43273:SF8">
    <property type="entry name" value="RADICAL SAM DOMAIN PROTEIN"/>
    <property type="match status" value="1"/>
</dbReference>
<comment type="cofactor">
    <cofactor evidence="1">
        <name>[4Fe-4S] cluster</name>
        <dbReference type="ChEBI" id="CHEBI:49883"/>
    </cofactor>
</comment>
<keyword evidence="4" id="KW-0479">Metal-binding</keyword>
<protein>
    <recommendedName>
        <fullName evidence="7">Radical SAM core domain-containing protein</fullName>
    </recommendedName>
</protein>
<dbReference type="InterPro" id="IPR023867">
    <property type="entry name" value="Sulphatase_maturase_rSAM"/>
</dbReference>
<keyword evidence="2" id="KW-0004">4Fe-4S</keyword>
<keyword evidence="3" id="KW-0949">S-adenosyl-L-methionine</keyword>
<dbReference type="PROSITE" id="PS51918">
    <property type="entry name" value="RADICAL_SAM"/>
    <property type="match status" value="1"/>
</dbReference>
<dbReference type="NCBIfam" id="TIGR04085">
    <property type="entry name" value="rSAM_more_4Fe4S"/>
    <property type="match status" value="1"/>
</dbReference>
<evidence type="ECO:0000256" key="3">
    <source>
        <dbReference type="ARBA" id="ARBA00022691"/>
    </source>
</evidence>
<evidence type="ECO:0000256" key="6">
    <source>
        <dbReference type="ARBA" id="ARBA00023014"/>
    </source>
</evidence>
<evidence type="ECO:0000259" key="7">
    <source>
        <dbReference type="PROSITE" id="PS51918"/>
    </source>
</evidence>
<organism evidence="8 9">
    <name type="scientific">Sporanaerobacter acetigenes DSM 13106</name>
    <dbReference type="NCBI Taxonomy" id="1123281"/>
    <lineage>
        <taxon>Bacteria</taxon>
        <taxon>Bacillati</taxon>
        <taxon>Bacillota</taxon>
        <taxon>Tissierellia</taxon>
        <taxon>Tissierellales</taxon>
        <taxon>Sporanaerobacteraceae</taxon>
        <taxon>Sporanaerobacter</taxon>
    </lineage>
</organism>
<dbReference type="InterPro" id="IPR023885">
    <property type="entry name" value="4Fe4S-binding_SPASM_dom"/>
</dbReference>
<feature type="domain" description="Radical SAM core" evidence="7">
    <location>
        <begin position="68"/>
        <end position="312"/>
    </location>
</feature>
<dbReference type="GO" id="GO:0051539">
    <property type="term" value="F:4 iron, 4 sulfur cluster binding"/>
    <property type="evidence" value="ECO:0007669"/>
    <property type="project" value="UniProtKB-KW"/>
</dbReference>
<dbReference type="Proteomes" id="UP000184389">
    <property type="component" value="Unassembled WGS sequence"/>
</dbReference>
<dbReference type="Gene3D" id="3.20.20.70">
    <property type="entry name" value="Aldolase class I"/>
    <property type="match status" value="1"/>
</dbReference>
<dbReference type="AlphaFoldDB" id="A0A1M5ZAN9"/>
<dbReference type="SFLD" id="SFLDG01067">
    <property type="entry name" value="SPASM/twitch_domain_containing"/>
    <property type="match status" value="1"/>
</dbReference>
<dbReference type="SUPFAM" id="SSF102114">
    <property type="entry name" value="Radical SAM enzymes"/>
    <property type="match status" value="1"/>
</dbReference>
<dbReference type="GO" id="GO:0046872">
    <property type="term" value="F:metal ion binding"/>
    <property type="evidence" value="ECO:0007669"/>
    <property type="project" value="UniProtKB-KW"/>
</dbReference>
<dbReference type="InterPro" id="IPR000385">
    <property type="entry name" value="MoaA_NifB_PqqE_Fe-S-bd_CS"/>
</dbReference>
<keyword evidence="9" id="KW-1185">Reference proteome</keyword>
<dbReference type="OrthoDB" id="9763993at2"/>
<name>A0A1M5ZAN9_9FIRM</name>
<keyword evidence="5" id="KW-0408">Iron</keyword>
<evidence type="ECO:0000256" key="2">
    <source>
        <dbReference type="ARBA" id="ARBA00022485"/>
    </source>
</evidence>
<dbReference type="RefSeq" id="WP_072745497.1">
    <property type="nucleotide sequence ID" value="NZ_FQXR01000028.1"/>
</dbReference>
<dbReference type="SFLD" id="SFLDS00029">
    <property type="entry name" value="Radical_SAM"/>
    <property type="match status" value="1"/>
</dbReference>
<dbReference type="PROSITE" id="PS01305">
    <property type="entry name" value="MOAA_NIFB_PQQE"/>
    <property type="match status" value="1"/>
</dbReference>